<dbReference type="AlphaFoldDB" id="A0A4C1ZMK1"/>
<sequence>MISIAAIQVYLRVHSRIQHPMTPVNRERIPSGRPEYAECYRDLCNNVPLRSLMGVRVQYNARNSAAVKLVTKASQWREIGKRRKKKKGREAKPVYCIIRRQFRAAKFRTLCCTSNRSASRHKHTLNATQARQSHQRTLNSLSHWTPSEKNPLTGHTCKHTDSTRRPSGENT</sequence>
<feature type="region of interest" description="Disordered" evidence="1">
    <location>
        <begin position="118"/>
        <end position="171"/>
    </location>
</feature>
<name>A0A4C1ZMK1_EUMVA</name>
<reference evidence="2 3" key="1">
    <citation type="journal article" date="2019" name="Commun. Biol.">
        <title>The bagworm genome reveals a unique fibroin gene that provides high tensile strength.</title>
        <authorList>
            <person name="Kono N."/>
            <person name="Nakamura H."/>
            <person name="Ohtoshi R."/>
            <person name="Tomita M."/>
            <person name="Numata K."/>
            <person name="Arakawa K."/>
        </authorList>
    </citation>
    <scope>NUCLEOTIDE SEQUENCE [LARGE SCALE GENOMIC DNA]</scope>
</reference>
<accession>A0A4C1ZMK1</accession>
<evidence type="ECO:0000313" key="3">
    <source>
        <dbReference type="Proteomes" id="UP000299102"/>
    </source>
</evidence>
<dbReference type="EMBL" id="BGZK01001907">
    <property type="protein sequence ID" value="GBP88129.1"/>
    <property type="molecule type" value="Genomic_DNA"/>
</dbReference>
<feature type="compositionally biased region" description="Basic and acidic residues" evidence="1">
    <location>
        <begin position="158"/>
        <end position="171"/>
    </location>
</feature>
<comment type="caution">
    <text evidence="2">The sequence shown here is derived from an EMBL/GenBank/DDBJ whole genome shotgun (WGS) entry which is preliminary data.</text>
</comment>
<evidence type="ECO:0000313" key="2">
    <source>
        <dbReference type="EMBL" id="GBP88129.1"/>
    </source>
</evidence>
<keyword evidence="3" id="KW-1185">Reference proteome</keyword>
<protein>
    <submittedName>
        <fullName evidence="2">Uncharacterized protein</fullName>
    </submittedName>
</protein>
<organism evidence="2 3">
    <name type="scientific">Eumeta variegata</name>
    <name type="common">Bagworm moth</name>
    <name type="synonym">Eumeta japonica</name>
    <dbReference type="NCBI Taxonomy" id="151549"/>
    <lineage>
        <taxon>Eukaryota</taxon>
        <taxon>Metazoa</taxon>
        <taxon>Ecdysozoa</taxon>
        <taxon>Arthropoda</taxon>
        <taxon>Hexapoda</taxon>
        <taxon>Insecta</taxon>
        <taxon>Pterygota</taxon>
        <taxon>Neoptera</taxon>
        <taxon>Endopterygota</taxon>
        <taxon>Lepidoptera</taxon>
        <taxon>Glossata</taxon>
        <taxon>Ditrysia</taxon>
        <taxon>Tineoidea</taxon>
        <taxon>Psychidae</taxon>
        <taxon>Oiketicinae</taxon>
        <taxon>Eumeta</taxon>
    </lineage>
</organism>
<dbReference type="Proteomes" id="UP000299102">
    <property type="component" value="Unassembled WGS sequence"/>
</dbReference>
<feature type="compositionally biased region" description="Polar residues" evidence="1">
    <location>
        <begin position="125"/>
        <end position="150"/>
    </location>
</feature>
<gene>
    <name evidence="2" type="ORF">EVAR_63937_1</name>
</gene>
<evidence type="ECO:0000256" key="1">
    <source>
        <dbReference type="SAM" id="MobiDB-lite"/>
    </source>
</evidence>
<proteinExistence type="predicted"/>